<keyword evidence="7 9" id="KW-0030">Aminoacyl-tRNA synthetase</keyword>
<gene>
    <name evidence="9" type="primary">hisS</name>
    <name evidence="12" type="ORF">IAD04_04850</name>
</gene>
<keyword evidence="2 9" id="KW-0963">Cytoplasm</keyword>
<dbReference type="InterPro" id="IPR045864">
    <property type="entry name" value="aa-tRNA-synth_II/BPL/LPL"/>
</dbReference>
<dbReference type="PROSITE" id="PS50862">
    <property type="entry name" value="AA_TRNA_LIGASE_II"/>
    <property type="match status" value="1"/>
</dbReference>
<name>A0A9D1KBS6_9FIRM</name>
<evidence type="ECO:0000256" key="3">
    <source>
        <dbReference type="ARBA" id="ARBA00022598"/>
    </source>
</evidence>
<dbReference type="Gene3D" id="3.30.930.10">
    <property type="entry name" value="Bira Bifunctional Protein, Domain 2"/>
    <property type="match status" value="1"/>
</dbReference>
<dbReference type="Proteomes" id="UP000886893">
    <property type="component" value="Unassembled WGS sequence"/>
</dbReference>
<dbReference type="GO" id="GO:0006427">
    <property type="term" value="P:histidyl-tRNA aminoacylation"/>
    <property type="evidence" value="ECO:0007669"/>
    <property type="project" value="UniProtKB-UniRule"/>
</dbReference>
<evidence type="ECO:0000256" key="6">
    <source>
        <dbReference type="ARBA" id="ARBA00022917"/>
    </source>
</evidence>
<evidence type="ECO:0000256" key="2">
    <source>
        <dbReference type="ARBA" id="ARBA00022490"/>
    </source>
</evidence>
<evidence type="ECO:0000256" key="9">
    <source>
        <dbReference type="HAMAP-Rule" id="MF_00127"/>
    </source>
</evidence>
<keyword evidence="6 9" id="KW-0648">Protein biosynthesis</keyword>
<dbReference type="InterPro" id="IPR036621">
    <property type="entry name" value="Anticodon-bd_dom_sf"/>
</dbReference>
<dbReference type="InterPro" id="IPR006195">
    <property type="entry name" value="aa-tRNA-synth_II"/>
</dbReference>
<evidence type="ECO:0000259" key="11">
    <source>
        <dbReference type="PROSITE" id="PS50862"/>
    </source>
</evidence>
<comment type="subcellular location">
    <subcellularLocation>
        <location evidence="9">Cytoplasm</location>
    </subcellularLocation>
</comment>
<dbReference type="EMBL" id="DVKI01000150">
    <property type="protein sequence ID" value="HIT17681.1"/>
    <property type="molecule type" value="Genomic_DNA"/>
</dbReference>
<dbReference type="Pfam" id="PF13393">
    <property type="entry name" value="tRNA-synt_His"/>
    <property type="match status" value="2"/>
</dbReference>
<dbReference type="PANTHER" id="PTHR43707">
    <property type="entry name" value="HISTIDYL-TRNA SYNTHETASE"/>
    <property type="match status" value="1"/>
</dbReference>
<dbReference type="Gene3D" id="3.40.50.800">
    <property type="entry name" value="Anticodon-binding domain"/>
    <property type="match status" value="1"/>
</dbReference>
<evidence type="ECO:0000313" key="13">
    <source>
        <dbReference type="Proteomes" id="UP000886893"/>
    </source>
</evidence>
<protein>
    <recommendedName>
        <fullName evidence="9">Histidine--tRNA ligase</fullName>
        <ecNumber evidence="9">6.1.1.21</ecNumber>
    </recommendedName>
    <alternativeName>
        <fullName evidence="9">Histidyl-tRNA synthetase</fullName>
        <shortName evidence="9">HisRS</shortName>
    </alternativeName>
</protein>
<evidence type="ECO:0000256" key="10">
    <source>
        <dbReference type="PIRSR" id="PIRSR001549-1"/>
    </source>
</evidence>
<feature type="binding site" evidence="10">
    <location>
        <position position="114"/>
    </location>
    <ligand>
        <name>L-histidine</name>
        <dbReference type="ChEBI" id="CHEBI:57595"/>
    </ligand>
</feature>
<dbReference type="EC" id="6.1.1.21" evidence="9"/>
<organism evidence="12 13">
    <name type="scientific">Candidatus Caccosoma faecigallinarum</name>
    <dbReference type="NCBI Taxonomy" id="2840720"/>
    <lineage>
        <taxon>Bacteria</taxon>
        <taxon>Bacillati</taxon>
        <taxon>Bacillota</taxon>
        <taxon>Bacillota incertae sedis</taxon>
        <taxon>Candidatus Caccosoma</taxon>
    </lineage>
</organism>
<dbReference type="InterPro" id="IPR004516">
    <property type="entry name" value="HisRS/HisZ"/>
</dbReference>
<dbReference type="InterPro" id="IPR004154">
    <property type="entry name" value="Anticodon-bd"/>
</dbReference>
<keyword evidence="4 9" id="KW-0547">Nucleotide-binding</keyword>
<comment type="subunit">
    <text evidence="9">Homodimer.</text>
</comment>
<dbReference type="GO" id="GO:0005737">
    <property type="term" value="C:cytoplasm"/>
    <property type="evidence" value="ECO:0007669"/>
    <property type="project" value="UniProtKB-SubCell"/>
</dbReference>
<dbReference type="GO" id="GO:0016740">
    <property type="term" value="F:transferase activity"/>
    <property type="evidence" value="ECO:0007669"/>
    <property type="project" value="UniProtKB-ARBA"/>
</dbReference>
<comment type="catalytic activity">
    <reaction evidence="8 9">
        <text>tRNA(His) + L-histidine + ATP = L-histidyl-tRNA(His) + AMP + diphosphate + H(+)</text>
        <dbReference type="Rhea" id="RHEA:17313"/>
        <dbReference type="Rhea" id="RHEA-COMP:9665"/>
        <dbReference type="Rhea" id="RHEA-COMP:9689"/>
        <dbReference type="ChEBI" id="CHEBI:15378"/>
        <dbReference type="ChEBI" id="CHEBI:30616"/>
        <dbReference type="ChEBI" id="CHEBI:33019"/>
        <dbReference type="ChEBI" id="CHEBI:57595"/>
        <dbReference type="ChEBI" id="CHEBI:78442"/>
        <dbReference type="ChEBI" id="CHEBI:78527"/>
        <dbReference type="ChEBI" id="CHEBI:456215"/>
        <dbReference type="EC" id="6.1.1.21"/>
    </reaction>
</comment>
<feature type="binding site" evidence="10">
    <location>
        <begin position="264"/>
        <end position="265"/>
    </location>
    <ligand>
        <name>L-histidine</name>
        <dbReference type="ChEBI" id="CHEBI:57595"/>
    </ligand>
</feature>
<reference evidence="12" key="2">
    <citation type="journal article" date="2021" name="PeerJ">
        <title>Extensive microbial diversity within the chicken gut microbiome revealed by metagenomics and culture.</title>
        <authorList>
            <person name="Gilroy R."/>
            <person name="Ravi A."/>
            <person name="Getino M."/>
            <person name="Pursley I."/>
            <person name="Horton D.L."/>
            <person name="Alikhan N.F."/>
            <person name="Baker D."/>
            <person name="Gharbi K."/>
            <person name="Hall N."/>
            <person name="Watson M."/>
            <person name="Adriaenssens E.M."/>
            <person name="Foster-Nyarko E."/>
            <person name="Jarju S."/>
            <person name="Secka A."/>
            <person name="Antonio M."/>
            <person name="Oren A."/>
            <person name="Chaudhuri R.R."/>
            <person name="La Ragione R."/>
            <person name="Hildebrand F."/>
            <person name="Pallen M.J."/>
        </authorList>
    </citation>
    <scope>NUCLEOTIDE SEQUENCE</scope>
    <source>
        <strain evidence="12">14508</strain>
    </source>
</reference>
<feature type="domain" description="Aminoacyl-transfer RNA synthetases class-II family profile" evidence="11">
    <location>
        <begin position="8"/>
        <end position="331"/>
    </location>
</feature>
<proteinExistence type="inferred from homology"/>
<dbReference type="SUPFAM" id="SSF52954">
    <property type="entry name" value="Class II aaRS ABD-related"/>
    <property type="match status" value="1"/>
</dbReference>
<feature type="binding site" evidence="10">
    <location>
        <position position="128"/>
    </location>
    <ligand>
        <name>L-histidine</name>
        <dbReference type="ChEBI" id="CHEBI:57595"/>
    </ligand>
</feature>
<dbReference type="GO" id="GO:0004821">
    <property type="term" value="F:histidine-tRNA ligase activity"/>
    <property type="evidence" value="ECO:0007669"/>
    <property type="project" value="UniProtKB-UniRule"/>
</dbReference>
<dbReference type="Pfam" id="PF03129">
    <property type="entry name" value="HGTP_anticodon"/>
    <property type="match status" value="1"/>
</dbReference>
<dbReference type="InterPro" id="IPR015807">
    <property type="entry name" value="His-tRNA-ligase"/>
</dbReference>
<dbReference type="CDD" id="cd00859">
    <property type="entry name" value="HisRS_anticodon"/>
    <property type="match status" value="1"/>
</dbReference>
<dbReference type="AlphaFoldDB" id="A0A9D1KBS6"/>
<feature type="binding site" evidence="10">
    <location>
        <position position="132"/>
    </location>
    <ligand>
        <name>L-histidine</name>
        <dbReference type="ChEBI" id="CHEBI:57595"/>
    </ligand>
</feature>
<dbReference type="InterPro" id="IPR041715">
    <property type="entry name" value="HisRS-like_core"/>
</dbReference>
<evidence type="ECO:0000256" key="1">
    <source>
        <dbReference type="ARBA" id="ARBA00008226"/>
    </source>
</evidence>
<comment type="similarity">
    <text evidence="1 9">Belongs to the class-II aminoacyl-tRNA synthetase family.</text>
</comment>
<feature type="binding site" evidence="10">
    <location>
        <position position="260"/>
    </location>
    <ligand>
        <name>L-histidine</name>
        <dbReference type="ChEBI" id="CHEBI:57595"/>
    </ligand>
</feature>
<sequence>MPNYIRPRGTLDLYENQAQIYQTIIQTCQKIAQLYGYQMIQTPMFESTTLFSRTTGESSDIVTKEMYQFLDKGGRDFSLRPEGTAGVIRAVIENKLYATRDLPLKDDYVGSFFRYERPQAGRYREFMQFGVEVIGTRSYLDDVETILMISDILKELHLDQYVVKINSFGNASCRKQYRDVLKDYFLPFQNQLCEDCQKRLQTNPLRILDCKVDKDFFLKQKDIPTALSVLDESSSQIFEETKKILKAQQIPFVVDSQLVRGLDYYTGLIFEIEIQGKDGKVYTIGGGGHYSDLMKELGGPDLECVGFGLGINRLALLLEEKFGLEAYALKKEIYVLTLDDSLKSIAMQWSHQLRQAGFYVTMETQHKSVSSMFKYAAKHQFHYAVIFGEDELKNQQVAIKDLKLQKQEVISLDEMIPYFKEVLK</sequence>
<dbReference type="PANTHER" id="PTHR43707:SF1">
    <property type="entry name" value="HISTIDINE--TRNA LIGASE, MITOCHONDRIAL-RELATED"/>
    <property type="match status" value="1"/>
</dbReference>
<dbReference type="NCBIfam" id="TIGR00442">
    <property type="entry name" value="hisS"/>
    <property type="match status" value="1"/>
</dbReference>
<comment type="caution">
    <text evidence="12">The sequence shown here is derived from an EMBL/GenBank/DDBJ whole genome shotgun (WGS) entry which is preliminary data.</text>
</comment>
<dbReference type="HAMAP" id="MF_00127">
    <property type="entry name" value="His_tRNA_synth"/>
    <property type="match status" value="1"/>
</dbReference>
<dbReference type="CDD" id="cd00773">
    <property type="entry name" value="HisRS-like_core"/>
    <property type="match status" value="1"/>
</dbReference>
<dbReference type="GO" id="GO:0140096">
    <property type="term" value="F:catalytic activity, acting on a protein"/>
    <property type="evidence" value="ECO:0007669"/>
    <property type="project" value="UniProtKB-ARBA"/>
</dbReference>
<evidence type="ECO:0000313" key="12">
    <source>
        <dbReference type="EMBL" id="HIT17681.1"/>
    </source>
</evidence>
<feature type="binding site" evidence="10">
    <location>
        <begin position="82"/>
        <end position="84"/>
    </location>
    <ligand>
        <name>L-histidine</name>
        <dbReference type="ChEBI" id="CHEBI:57595"/>
    </ligand>
</feature>
<reference evidence="12" key="1">
    <citation type="submission" date="2020-10" db="EMBL/GenBank/DDBJ databases">
        <authorList>
            <person name="Gilroy R."/>
        </authorList>
    </citation>
    <scope>NUCLEOTIDE SEQUENCE</scope>
    <source>
        <strain evidence="12">14508</strain>
    </source>
</reference>
<evidence type="ECO:0000256" key="7">
    <source>
        <dbReference type="ARBA" id="ARBA00023146"/>
    </source>
</evidence>
<evidence type="ECO:0000256" key="4">
    <source>
        <dbReference type="ARBA" id="ARBA00022741"/>
    </source>
</evidence>
<dbReference type="InterPro" id="IPR033656">
    <property type="entry name" value="HisRS_anticodon"/>
</dbReference>
<dbReference type="PIRSF" id="PIRSF001549">
    <property type="entry name" value="His-tRNA_synth"/>
    <property type="match status" value="1"/>
</dbReference>
<evidence type="ECO:0000256" key="8">
    <source>
        <dbReference type="ARBA" id="ARBA00047639"/>
    </source>
</evidence>
<dbReference type="GO" id="GO:0005524">
    <property type="term" value="F:ATP binding"/>
    <property type="evidence" value="ECO:0007669"/>
    <property type="project" value="UniProtKB-UniRule"/>
</dbReference>
<accession>A0A9D1KBS6</accession>
<keyword evidence="5 9" id="KW-0067">ATP-binding</keyword>
<keyword evidence="3 9" id="KW-0436">Ligase</keyword>
<dbReference type="SUPFAM" id="SSF55681">
    <property type="entry name" value="Class II aaRS and biotin synthetases"/>
    <property type="match status" value="1"/>
</dbReference>
<evidence type="ECO:0000256" key="5">
    <source>
        <dbReference type="ARBA" id="ARBA00022840"/>
    </source>
</evidence>